<reference evidence="2 3" key="1">
    <citation type="submission" date="2023-03" db="EMBL/GenBank/DDBJ databases">
        <title>Genome sequence of Lichtheimia ornata CBS 291.66.</title>
        <authorList>
            <person name="Mohabir J.T."/>
            <person name="Shea T.P."/>
            <person name="Kurbessoian T."/>
            <person name="Berby B."/>
            <person name="Fontaine J."/>
            <person name="Livny J."/>
            <person name="Gnirke A."/>
            <person name="Stajich J.E."/>
            <person name="Cuomo C.A."/>
        </authorList>
    </citation>
    <scope>NUCLEOTIDE SEQUENCE [LARGE SCALE GENOMIC DNA]</scope>
    <source>
        <strain evidence="2">CBS 291.66</strain>
    </source>
</reference>
<dbReference type="AlphaFoldDB" id="A0AAD7US32"/>
<dbReference type="InterPro" id="IPR036412">
    <property type="entry name" value="HAD-like_sf"/>
</dbReference>
<dbReference type="Gene3D" id="1.10.150.240">
    <property type="entry name" value="Putative phosphatase, domain 2"/>
    <property type="match status" value="1"/>
</dbReference>
<name>A0AAD7US32_9FUNG</name>
<dbReference type="GO" id="GO:0016787">
    <property type="term" value="F:hydrolase activity"/>
    <property type="evidence" value="ECO:0007669"/>
    <property type="project" value="UniProtKB-KW"/>
</dbReference>
<dbReference type="InterPro" id="IPR051540">
    <property type="entry name" value="S-2-haloacid_dehalogenase"/>
</dbReference>
<keyword evidence="3" id="KW-1185">Reference proteome</keyword>
<evidence type="ECO:0000313" key="3">
    <source>
        <dbReference type="Proteomes" id="UP001234581"/>
    </source>
</evidence>
<protein>
    <submittedName>
        <fullName evidence="2">Uncharacterized protein</fullName>
    </submittedName>
</protein>
<comment type="caution">
    <text evidence="2">The sequence shown here is derived from an EMBL/GenBank/DDBJ whole genome shotgun (WGS) entry which is preliminary data.</text>
</comment>
<dbReference type="Proteomes" id="UP001234581">
    <property type="component" value="Unassembled WGS sequence"/>
</dbReference>
<accession>A0AAD7US32</accession>
<dbReference type="InterPro" id="IPR023214">
    <property type="entry name" value="HAD_sf"/>
</dbReference>
<keyword evidence="1" id="KW-0378">Hydrolase</keyword>
<dbReference type="InterPro" id="IPR023198">
    <property type="entry name" value="PGP-like_dom2"/>
</dbReference>
<organism evidence="2 3">
    <name type="scientific">Lichtheimia ornata</name>
    <dbReference type="NCBI Taxonomy" id="688661"/>
    <lineage>
        <taxon>Eukaryota</taxon>
        <taxon>Fungi</taxon>
        <taxon>Fungi incertae sedis</taxon>
        <taxon>Mucoromycota</taxon>
        <taxon>Mucoromycotina</taxon>
        <taxon>Mucoromycetes</taxon>
        <taxon>Mucorales</taxon>
        <taxon>Lichtheimiaceae</taxon>
        <taxon>Lichtheimia</taxon>
    </lineage>
</organism>
<sequence length="1040" mass="113404">AQVQTIGVEVITTGGSSVDTLKDRLTGVIESSEKKVHEHVGQVDTSVEIEVEDHKISEIVKHDQGKEQVVIGEVTVKPIEKPIKESHGAVIAIGAVGYVQATVRSWFAKLMEDVSTRAAKGGNNAQGEIEVIVSEATKKIESDFVVIAGKTKGADAELAKTIEWAKGMVIQGSTQVQAIGVQAVSAGTCEKDTIHSQMSPLIEATNTQIDTALSKCDSSVSIEIVQDDKTTIVPVGKKTTVASDKKSHTVQHIVEGAVAAGVVGAIAHEAIKKTHDKPSATEHVKQSVDVIEHDDVIIDVVSTEVVESAGNSISSWFTRLIERLALVLETSVTVQGDLEHVLSEAELEFAGEFAKFKRNALKAKTKDVSMQALDKFFADMHTSITGQLTIIRSKLVETQSHESMDRRAMLYGIAAGVSKQISQQVQVVKESSEAVKVEKVVGEQAAIVKPSKPAHKVDIAKVQAFKAEIHVWYTTLMGQLLACYDQDNVDVSKAAGRVTTAEQELEEIIQSAKISIKGDSESEKAVSTSIEYVHSIAKSQLSVIKTVATKENVSKTDVKAQLENILLVSSEKIDKAVDMHISKKKSKAHVIVESKEQMQERLQKEVALVAEDCNIKIFGWYETLVDQIRIASRKEGCDIKVEIKVLVEKAMEDLNVIVLESKRKLVSTGNYDIVLGVDMDVASTAAIAQTHALHCFDQIQHTVQNQAFALEHLDVDGVDIEEALKYKVILFKQRIGHSFEYAAGASIAAVFEGKTITWVETTTMPESFAGVRAFAFDLVGTVTDYSTTIRKIWITIIDNHCNKALEKIDIVEFVAKWHAVFLERRSAAGDEKRISDVALFRIILIELLKEHGVAENALTTEELDRLCAAWVKLDLYQDAKSGISRIKKQSLQDTMTVAFSSAFSTRSMVDLARHGCLCWNAQFGADMFADGKNAESAVQGVADLLALNGPEELAIVSANANVLAAAKAMGTRTVHIHRLTHDTASEQFDLEIDGIDMLAESFETMLETQNAKNATSRGWFQRVVDTATDAASAVTRVINY</sequence>
<dbReference type="EMBL" id="JARTCD010000228">
    <property type="protein sequence ID" value="KAJ8651390.1"/>
    <property type="molecule type" value="Genomic_DNA"/>
</dbReference>
<dbReference type="GeneID" id="83220380"/>
<proteinExistence type="predicted"/>
<dbReference type="Pfam" id="PF00702">
    <property type="entry name" value="Hydrolase"/>
    <property type="match status" value="1"/>
</dbReference>
<feature type="non-terminal residue" evidence="2">
    <location>
        <position position="1040"/>
    </location>
</feature>
<gene>
    <name evidence="2" type="ORF">O0I10_013075</name>
</gene>
<dbReference type="RefSeq" id="XP_058336305.1">
    <property type="nucleotide sequence ID" value="XM_058492929.1"/>
</dbReference>
<evidence type="ECO:0000313" key="2">
    <source>
        <dbReference type="EMBL" id="KAJ8651390.1"/>
    </source>
</evidence>
<dbReference type="PANTHER" id="PTHR43316">
    <property type="entry name" value="HYDROLASE, HALOACID DELAHOGENASE-RELATED"/>
    <property type="match status" value="1"/>
</dbReference>
<dbReference type="Gene3D" id="3.40.50.1000">
    <property type="entry name" value="HAD superfamily/HAD-like"/>
    <property type="match status" value="1"/>
</dbReference>
<evidence type="ECO:0000256" key="1">
    <source>
        <dbReference type="ARBA" id="ARBA00022801"/>
    </source>
</evidence>
<dbReference type="SUPFAM" id="SSF56784">
    <property type="entry name" value="HAD-like"/>
    <property type="match status" value="1"/>
</dbReference>
<dbReference type="PANTHER" id="PTHR43316:SF3">
    <property type="entry name" value="HALOACID DEHALOGENASE, TYPE II (AFU_ORTHOLOGUE AFUA_2G07750)-RELATED"/>
    <property type="match status" value="1"/>
</dbReference>